<protein>
    <recommendedName>
        <fullName evidence="1">Retrotransposon gag domain-containing protein</fullName>
    </recommendedName>
</protein>
<feature type="non-terminal residue" evidence="2">
    <location>
        <position position="141"/>
    </location>
</feature>
<evidence type="ECO:0000259" key="1">
    <source>
        <dbReference type="Pfam" id="PF03732"/>
    </source>
</evidence>
<feature type="domain" description="Retrotransposon gag" evidence="1">
    <location>
        <begin position="81"/>
        <end position="141"/>
    </location>
</feature>
<reference evidence="2 3" key="1">
    <citation type="journal article" name="Sci. Rep.">
        <title>Genome-scale phylogenetic analyses confirm Olpidium as the closest living zoosporic fungus to the non-flagellated, terrestrial fungi.</title>
        <authorList>
            <person name="Chang Y."/>
            <person name="Rochon D."/>
            <person name="Sekimoto S."/>
            <person name="Wang Y."/>
            <person name="Chovatia M."/>
            <person name="Sandor L."/>
            <person name="Salamov A."/>
            <person name="Grigoriev I.V."/>
            <person name="Stajich J.E."/>
            <person name="Spatafora J.W."/>
        </authorList>
    </citation>
    <scope>NUCLEOTIDE SEQUENCE [LARGE SCALE GENOMIC DNA]</scope>
    <source>
        <strain evidence="2">S191</strain>
    </source>
</reference>
<organism evidence="2 3">
    <name type="scientific">Olpidium bornovanus</name>
    <dbReference type="NCBI Taxonomy" id="278681"/>
    <lineage>
        <taxon>Eukaryota</taxon>
        <taxon>Fungi</taxon>
        <taxon>Fungi incertae sedis</taxon>
        <taxon>Olpidiomycota</taxon>
        <taxon>Olpidiomycotina</taxon>
        <taxon>Olpidiomycetes</taxon>
        <taxon>Olpidiales</taxon>
        <taxon>Olpidiaceae</taxon>
        <taxon>Olpidium</taxon>
    </lineage>
</organism>
<name>A0A8H8DLQ8_9FUNG</name>
<proteinExistence type="predicted"/>
<dbReference type="EMBL" id="JAEFCI010002070">
    <property type="protein sequence ID" value="KAG5462487.1"/>
    <property type="molecule type" value="Genomic_DNA"/>
</dbReference>
<evidence type="ECO:0000313" key="2">
    <source>
        <dbReference type="EMBL" id="KAG5462487.1"/>
    </source>
</evidence>
<keyword evidence="3" id="KW-1185">Reference proteome</keyword>
<gene>
    <name evidence="2" type="ORF">BJ554DRAFT_4929</name>
</gene>
<comment type="caution">
    <text evidence="2">The sequence shown here is derived from an EMBL/GenBank/DDBJ whole genome shotgun (WGS) entry which is preliminary data.</text>
</comment>
<evidence type="ECO:0000313" key="3">
    <source>
        <dbReference type="Proteomes" id="UP000673691"/>
    </source>
</evidence>
<dbReference type="AlphaFoldDB" id="A0A8H8DLQ8"/>
<sequence>MAQELEDYGDTVKELSDEGRYSTHKAERKAKGVLDFAVTALLNSMPIYTGAGGAIAIMTFITKMEKAIQAAQFNEQVALALAVNKLGGQAAILWLTHAKDNLPGSPRRWTTWSGLKDALNDHFFPREHYRAMEKTLTNLSQ</sequence>
<accession>A0A8H8DLQ8</accession>
<dbReference type="Proteomes" id="UP000673691">
    <property type="component" value="Unassembled WGS sequence"/>
</dbReference>
<dbReference type="Pfam" id="PF03732">
    <property type="entry name" value="Retrotrans_gag"/>
    <property type="match status" value="1"/>
</dbReference>
<dbReference type="InterPro" id="IPR005162">
    <property type="entry name" value="Retrotrans_gag_dom"/>
</dbReference>